<keyword evidence="1" id="KW-0812">Transmembrane</keyword>
<geneLocation type="plasmid" evidence="3">
    <name>prln1</name>
</geneLocation>
<sequence>MEYAHLSVNARPALRFTVDETDMFAHWLTGATGCVVGRQANRAYIDLVLKDKIQRFDIPDEAALELALAMVRQRDISVHHDRTIIRAVTWIVVGALILIGALELYTR</sequence>
<name>A0A2K9ZD08_RHILE</name>
<evidence type="ECO:0000313" key="2">
    <source>
        <dbReference type="EMBL" id="AUW45931.1"/>
    </source>
</evidence>
<dbReference type="AlphaFoldDB" id="A0A2K9ZD08"/>
<gene>
    <name evidence="2" type="ORF">CUJ84_pRLN1000470</name>
</gene>
<feature type="transmembrane region" description="Helical" evidence="1">
    <location>
        <begin position="84"/>
        <end position="105"/>
    </location>
</feature>
<dbReference type="Proteomes" id="UP000238523">
    <property type="component" value="Plasmid pRLN1"/>
</dbReference>
<organism evidence="2 3">
    <name type="scientific">Rhizobium leguminosarum</name>
    <dbReference type="NCBI Taxonomy" id="384"/>
    <lineage>
        <taxon>Bacteria</taxon>
        <taxon>Pseudomonadati</taxon>
        <taxon>Pseudomonadota</taxon>
        <taxon>Alphaproteobacteria</taxon>
        <taxon>Hyphomicrobiales</taxon>
        <taxon>Rhizobiaceae</taxon>
        <taxon>Rhizobium/Agrobacterium group</taxon>
        <taxon>Rhizobium</taxon>
    </lineage>
</organism>
<evidence type="ECO:0000313" key="3">
    <source>
        <dbReference type="Proteomes" id="UP000238523"/>
    </source>
</evidence>
<protein>
    <submittedName>
        <fullName evidence="2">Uncharacterized protein</fullName>
    </submittedName>
</protein>
<reference evidence="2 3" key="1">
    <citation type="submission" date="2017-11" db="EMBL/GenBank/DDBJ databases">
        <title>Complete genome of Rhizobium leguminosarum Norway, an ineffective micro-symbiont.</title>
        <authorList>
            <person name="Hoffrichter A."/>
            <person name="Liang J."/>
            <person name="Brachmann A."/>
            <person name="Marin M."/>
        </authorList>
    </citation>
    <scope>NUCLEOTIDE SEQUENCE [LARGE SCALE GENOMIC DNA]</scope>
    <source>
        <strain evidence="2 3">Norway</strain>
        <plasmid evidence="3">Plasmid prln1</plasmid>
    </source>
</reference>
<evidence type="ECO:0000256" key="1">
    <source>
        <dbReference type="SAM" id="Phobius"/>
    </source>
</evidence>
<dbReference type="EMBL" id="CP025013">
    <property type="protein sequence ID" value="AUW45931.1"/>
    <property type="molecule type" value="Genomic_DNA"/>
</dbReference>
<keyword evidence="2" id="KW-0614">Plasmid</keyword>
<proteinExistence type="predicted"/>
<accession>A0A2K9ZD08</accession>
<keyword evidence="1" id="KW-1133">Transmembrane helix</keyword>
<dbReference type="RefSeq" id="WP_105008660.1">
    <property type="nucleotide sequence ID" value="NZ_CP025013.1"/>
</dbReference>
<keyword evidence="1" id="KW-0472">Membrane</keyword>